<keyword evidence="2" id="KW-0812">Transmembrane</keyword>
<keyword evidence="2" id="KW-0472">Membrane</keyword>
<dbReference type="OrthoDB" id="2081943at2"/>
<dbReference type="PANTHER" id="PTHR35936">
    <property type="entry name" value="MEMBRANE-BOUND LYTIC MUREIN TRANSGLYCOSYLASE F"/>
    <property type="match status" value="1"/>
</dbReference>
<dbReference type="STRING" id="1348114.OM33_09230"/>
<organism evidence="3 4">
    <name type="scientific">Pseudoalteromonas piratica</name>
    <dbReference type="NCBI Taxonomy" id="1348114"/>
    <lineage>
        <taxon>Bacteria</taxon>
        <taxon>Pseudomonadati</taxon>
        <taxon>Pseudomonadota</taxon>
        <taxon>Gammaproteobacteria</taxon>
        <taxon>Alteromonadales</taxon>
        <taxon>Pseudoalteromonadaceae</taxon>
        <taxon>Pseudoalteromonas</taxon>
    </lineage>
</organism>
<evidence type="ECO:0000313" key="4">
    <source>
        <dbReference type="Proteomes" id="UP000030341"/>
    </source>
</evidence>
<evidence type="ECO:0000256" key="1">
    <source>
        <dbReference type="ARBA" id="ARBA00010333"/>
    </source>
</evidence>
<feature type="transmembrane region" description="Helical" evidence="2">
    <location>
        <begin position="6"/>
        <end position="25"/>
    </location>
</feature>
<accession>A0A0A7EFA9</accession>
<dbReference type="RefSeq" id="WP_038641078.1">
    <property type="nucleotide sequence ID" value="NZ_CP009888.1"/>
</dbReference>
<keyword evidence="2" id="KW-1133">Transmembrane helix</keyword>
<gene>
    <name evidence="3" type="ORF">OM33_09230</name>
</gene>
<dbReference type="Proteomes" id="UP000030341">
    <property type="component" value="Chromosome 1"/>
</dbReference>
<dbReference type="PANTHER" id="PTHR35936:SF25">
    <property type="entry name" value="ABC TRANSPORTER SUBSTRATE-BINDING PROTEIN"/>
    <property type="match status" value="1"/>
</dbReference>
<proteinExistence type="inferred from homology"/>
<dbReference type="eggNOG" id="COG0834">
    <property type="taxonomic scope" value="Bacteria"/>
</dbReference>
<reference evidence="3 4" key="1">
    <citation type="submission" date="2014-11" db="EMBL/GenBank/DDBJ databases">
        <title>Complete Genome Sequence of Pseudoalteromonas sp. Strain OCN003 Isolated from Kaneohe Bay, Oahu, Hawaii.</title>
        <authorList>
            <person name="Beurmann S."/>
            <person name="Videau P."/>
            <person name="Ushijima B."/>
            <person name="Smith A.M."/>
            <person name="Aeby G.S."/>
            <person name="Callahan S.M."/>
            <person name="Belcaid M."/>
        </authorList>
    </citation>
    <scope>NUCLEOTIDE SEQUENCE [LARGE SCALE GENOMIC DNA]</scope>
    <source>
        <strain evidence="3 4">OCN003</strain>
    </source>
</reference>
<evidence type="ECO:0000313" key="3">
    <source>
        <dbReference type="EMBL" id="AIY65309.1"/>
    </source>
</evidence>
<name>A0A0A7EFA9_9GAMM</name>
<evidence type="ECO:0000256" key="2">
    <source>
        <dbReference type="SAM" id="Phobius"/>
    </source>
</evidence>
<dbReference type="HOGENOM" id="CLU_064076_3_1_6"/>
<sequence>MTVLYRYFIIYFFLLIYTIEGLAVTDKLVYQHQNQTKISSVKQLAANSFEIIPQSQSNSQKIIRLVTLDWPPYIDRKVCGNGWVFQLTGALFSELGYRITIEFLPWARSVRMAELGKADILFPEYFIEVTAPSDVIPNSFRRNNLDLSIPYPGGLIGLISRNDFKSNYDGSFSSIQGARIGVVRGYQNTPEFDKHLDLGFFNAIEARDDAQNLKMLLAGRVDYIVADPNVANYLLANDKGIEDNAIKLVHPPFQENDFYFAISKKSTNWQSLQTEINAKLAEFIELGTLAEIKQKSENCTPKD</sequence>
<dbReference type="Gene3D" id="3.40.190.10">
    <property type="entry name" value="Periplasmic binding protein-like II"/>
    <property type="match status" value="2"/>
</dbReference>
<dbReference type="EMBL" id="CP009888">
    <property type="protein sequence ID" value="AIY65309.1"/>
    <property type="molecule type" value="Genomic_DNA"/>
</dbReference>
<protein>
    <submittedName>
        <fullName evidence="3">Uncharacterized protein</fullName>
    </submittedName>
</protein>
<comment type="similarity">
    <text evidence="1">Belongs to the bacterial solute-binding protein 3 family.</text>
</comment>
<dbReference type="SUPFAM" id="SSF53850">
    <property type="entry name" value="Periplasmic binding protein-like II"/>
    <property type="match status" value="1"/>
</dbReference>
<dbReference type="AlphaFoldDB" id="A0A0A7EFA9"/>
<keyword evidence="4" id="KW-1185">Reference proteome</keyword>
<dbReference type="KEGG" id="pseo:OM33_09230"/>